<protein>
    <submittedName>
        <fullName evidence="2">LegC family aminotransferase</fullName>
    </submittedName>
</protein>
<keyword evidence="2" id="KW-0032">Aminotransferase</keyword>
<dbReference type="SUPFAM" id="SSF53383">
    <property type="entry name" value="PLP-dependent transferases"/>
    <property type="match status" value="1"/>
</dbReference>
<dbReference type="GO" id="GO:0008483">
    <property type="term" value="F:transaminase activity"/>
    <property type="evidence" value="ECO:0007669"/>
    <property type="project" value="UniProtKB-KW"/>
</dbReference>
<dbReference type="Gene3D" id="3.90.1150.10">
    <property type="entry name" value="Aspartate Aminotransferase, domain 1"/>
    <property type="match status" value="1"/>
</dbReference>
<gene>
    <name evidence="2" type="ORF">V8J38_15315</name>
</gene>
<dbReference type="InterPro" id="IPR026385">
    <property type="entry name" value="LegC-like"/>
</dbReference>
<dbReference type="InterPro" id="IPR015422">
    <property type="entry name" value="PyrdxlP-dep_Trfase_small"/>
</dbReference>
<proteinExistence type="inferred from homology"/>
<dbReference type="NCBIfam" id="TIGR04181">
    <property type="entry name" value="NHT_00031"/>
    <property type="match status" value="1"/>
</dbReference>
<organism evidence="2 3">
    <name type="scientific">Brevundimonas olei</name>
    <dbReference type="NCBI Taxonomy" id="657642"/>
    <lineage>
        <taxon>Bacteria</taxon>
        <taxon>Pseudomonadati</taxon>
        <taxon>Pseudomonadota</taxon>
        <taxon>Alphaproteobacteria</taxon>
        <taxon>Caulobacterales</taxon>
        <taxon>Caulobacteraceae</taxon>
        <taxon>Brevundimonas</taxon>
    </lineage>
</organism>
<dbReference type="Gene3D" id="3.40.640.10">
    <property type="entry name" value="Type I PLP-dependent aspartate aminotransferase-like (Major domain)"/>
    <property type="match status" value="1"/>
</dbReference>
<evidence type="ECO:0000313" key="3">
    <source>
        <dbReference type="Proteomes" id="UP001363460"/>
    </source>
</evidence>
<dbReference type="InterPro" id="IPR000653">
    <property type="entry name" value="DegT/StrS_aminotransferase"/>
</dbReference>
<dbReference type="EMBL" id="CP146369">
    <property type="protein sequence ID" value="WWT54600.1"/>
    <property type="molecule type" value="Genomic_DNA"/>
</dbReference>
<sequence>MTASSSSAVQRLVSFLREDLGQQGRIPLHAPTFGRREKDYVADCIDSTYVSSVGDYVVKFENEVARRSGCAFGVATMNGTAAIHALLHTLGVGRGDLVICPALTFVATVNAVLYTGAQPVFLDSDPDTLGLSLSEVERFLQTCEQRADGVWYEGQRVRAALPVHIFGHVIDVVRLSEICAAYGVAVVEDAAESLGASRDGRQAGSLSVAAALSFNGNKVVTTGGGGAIVTNDEALAVRLKHLTTTARAKQGWTFFHDEMGFNYRMPNLNAALGFAQMEQLDDFICAKRRLADRYEALFQGCANVQFVKEAAGVRSNYWLQAIMLPDLTARNEALESLHAEGIEARPCWTLMVDLPYLKDSRRFGNLTVARDIESRLVNIPSSPSLMTPSV</sequence>
<dbReference type="InterPro" id="IPR015421">
    <property type="entry name" value="PyrdxlP-dep_Trfase_major"/>
</dbReference>
<dbReference type="RefSeq" id="WP_338576923.1">
    <property type="nucleotide sequence ID" value="NZ_CP146369.1"/>
</dbReference>
<dbReference type="CDD" id="cd00616">
    <property type="entry name" value="AHBA_syn"/>
    <property type="match status" value="1"/>
</dbReference>
<keyword evidence="3" id="KW-1185">Reference proteome</keyword>
<keyword evidence="2" id="KW-0808">Transferase</keyword>
<dbReference type="PANTHER" id="PTHR30244">
    <property type="entry name" value="TRANSAMINASE"/>
    <property type="match status" value="1"/>
</dbReference>
<evidence type="ECO:0000256" key="1">
    <source>
        <dbReference type="RuleBase" id="RU004508"/>
    </source>
</evidence>
<keyword evidence="1" id="KW-0663">Pyridoxal phosphate</keyword>
<dbReference type="Proteomes" id="UP001363460">
    <property type="component" value="Chromosome"/>
</dbReference>
<dbReference type="PIRSF" id="PIRSF000390">
    <property type="entry name" value="PLP_StrS"/>
    <property type="match status" value="1"/>
</dbReference>
<dbReference type="Pfam" id="PF01041">
    <property type="entry name" value="DegT_DnrJ_EryC1"/>
    <property type="match status" value="1"/>
</dbReference>
<evidence type="ECO:0000313" key="2">
    <source>
        <dbReference type="EMBL" id="WWT54600.1"/>
    </source>
</evidence>
<comment type="similarity">
    <text evidence="1">Belongs to the DegT/DnrJ/EryC1 family.</text>
</comment>
<dbReference type="PANTHER" id="PTHR30244:SF30">
    <property type="entry name" value="BLR5990 PROTEIN"/>
    <property type="match status" value="1"/>
</dbReference>
<accession>A0ABZ2IAD6</accession>
<reference evidence="2 3" key="1">
    <citation type="submission" date="2024-02" db="EMBL/GenBank/DDBJ databases">
        <title>Distribution and functional of Brevundimonas-related endobacteria within Verticillium dahliae.</title>
        <authorList>
            <person name="Zeng H."/>
        </authorList>
    </citation>
    <scope>NUCLEOTIDE SEQUENCE [LARGE SCALE GENOMIC DNA]</scope>
    <source>
        <strain evidence="2 3">TRM 44200</strain>
    </source>
</reference>
<name>A0ABZ2IAD6_9CAUL</name>
<dbReference type="InterPro" id="IPR015424">
    <property type="entry name" value="PyrdxlP-dep_Trfase"/>
</dbReference>